<protein>
    <submittedName>
        <fullName evidence="1">Uncharacterized protein</fullName>
    </submittedName>
</protein>
<sequence>MKDSVSYNLIMVLTNEAMPDYILVVYSDSDKIHTGVMRGGN</sequence>
<dbReference type="GeneID" id="92928249"/>
<accession>A0A495WEX1</accession>
<comment type="caution">
    <text evidence="1">The sequence shown here is derived from an EMBL/GenBank/DDBJ whole genome shotgun (WGS) entry which is preliminary data.</text>
</comment>
<dbReference type="AlphaFoldDB" id="A0A495WEX1"/>
<dbReference type="EMBL" id="RBXN01000002">
    <property type="protein sequence ID" value="RKT59777.1"/>
    <property type="molecule type" value="Genomic_DNA"/>
</dbReference>
<keyword evidence="2" id="KW-1185">Reference proteome</keyword>
<proteinExistence type="predicted"/>
<reference evidence="1 2" key="1">
    <citation type="submission" date="2018-10" db="EMBL/GenBank/DDBJ databases">
        <title>Genomic Encyclopedia of Archaeal and Bacterial Type Strains, Phase II (KMG-II): from individual species to whole genera.</title>
        <authorList>
            <person name="Goeker M."/>
        </authorList>
    </citation>
    <scope>NUCLEOTIDE SEQUENCE [LARGE SCALE GENOMIC DNA]</scope>
    <source>
        <strain evidence="1 2">NSB1</strain>
    </source>
</reference>
<organism evidence="1 2">
    <name type="scientific">Coprobacter fastidiosus NSB1 = JCM 33896</name>
    <dbReference type="NCBI Taxonomy" id="1349822"/>
    <lineage>
        <taxon>Bacteria</taxon>
        <taxon>Pseudomonadati</taxon>
        <taxon>Bacteroidota</taxon>
        <taxon>Bacteroidia</taxon>
        <taxon>Bacteroidales</taxon>
        <taxon>Barnesiellaceae</taxon>
        <taxon>Coprobacter</taxon>
    </lineage>
</organism>
<evidence type="ECO:0000313" key="1">
    <source>
        <dbReference type="EMBL" id="RKT59777.1"/>
    </source>
</evidence>
<dbReference type="RefSeq" id="WP_256998648.1">
    <property type="nucleotide sequence ID" value="NZ_KI440811.1"/>
</dbReference>
<gene>
    <name evidence="1" type="ORF">BC742_0698</name>
</gene>
<evidence type="ECO:0000313" key="2">
    <source>
        <dbReference type="Proteomes" id="UP000269493"/>
    </source>
</evidence>
<dbReference type="Proteomes" id="UP000269493">
    <property type="component" value="Unassembled WGS sequence"/>
</dbReference>
<name>A0A495WEX1_9BACT</name>